<dbReference type="Proteomes" id="UP000823613">
    <property type="component" value="Unassembled WGS sequence"/>
</dbReference>
<keyword evidence="1 7" id="KW-0479">Metal-binding</keyword>
<evidence type="ECO:0000256" key="7">
    <source>
        <dbReference type="HAMAP-Rule" id="MF_00017"/>
    </source>
</evidence>
<feature type="zinc finger region" description="C4-type" evidence="7">
    <location>
        <begin position="57"/>
        <end position="72"/>
    </location>
</feature>
<dbReference type="InterPro" id="IPR015967">
    <property type="entry name" value="Rcmb_RecR_Znf"/>
</dbReference>
<dbReference type="Pfam" id="PF02132">
    <property type="entry name" value="RecR_ZnF"/>
    <property type="match status" value="1"/>
</dbReference>
<keyword evidence="5 7" id="KW-0233">DNA recombination</keyword>
<evidence type="ECO:0000313" key="9">
    <source>
        <dbReference type="EMBL" id="MBO8428049.1"/>
    </source>
</evidence>
<dbReference type="Pfam" id="PF21175">
    <property type="entry name" value="RecR_C"/>
    <property type="match status" value="1"/>
</dbReference>
<comment type="similarity">
    <text evidence="7">Belongs to the RecR family.</text>
</comment>
<dbReference type="Gene3D" id="3.30.60.80">
    <property type="match status" value="1"/>
</dbReference>
<gene>
    <name evidence="7 9" type="primary">recR</name>
    <name evidence="9" type="ORF">IAC58_05870</name>
</gene>
<dbReference type="InterPro" id="IPR023627">
    <property type="entry name" value="Rcmb_RecR"/>
</dbReference>
<keyword evidence="6 7" id="KW-0234">DNA repair</keyword>
<dbReference type="CDD" id="cd01025">
    <property type="entry name" value="TOPRIM_recR"/>
    <property type="match status" value="1"/>
</dbReference>
<dbReference type="EMBL" id="JADIMY010000117">
    <property type="protein sequence ID" value="MBO8428049.1"/>
    <property type="molecule type" value="Genomic_DNA"/>
</dbReference>
<dbReference type="PROSITE" id="PS01300">
    <property type="entry name" value="RECR"/>
    <property type="match status" value="1"/>
</dbReference>
<dbReference type="PANTHER" id="PTHR30446:SF0">
    <property type="entry name" value="RECOMBINATION PROTEIN RECR"/>
    <property type="match status" value="1"/>
</dbReference>
<dbReference type="InterPro" id="IPR006171">
    <property type="entry name" value="TOPRIM_dom"/>
</dbReference>
<dbReference type="Gene3D" id="3.40.1360.10">
    <property type="match status" value="1"/>
</dbReference>
<dbReference type="SUPFAM" id="SSF111304">
    <property type="entry name" value="Recombination protein RecR"/>
    <property type="match status" value="1"/>
</dbReference>
<name>A0A9D9DI52_9BACL</name>
<evidence type="ECO:0000256" key="5">
    <source>
        <dbReference type="ARBA" id="ARBA00023172"/>
    </source>
</evidence>
<sequence length="203" mass="22650">MDELKSIVNLTLAFSKFPSIGNKTAERMAYALLDMKKEDIDNLVKSIETVETTIHTCPICGSLTEKETCSICSNPNRDHSICVVVSYPKDVITFEKMGEFKGIYHVLGGEISSYHGVTPKDLSIDKLVERIKKDSIKEIVIATNPSVEGQTTALYLTETLKDLNIKISRIGFGIPIGGQLDYADSLTLKRSFENRKEIKEDKE</sequence>
<dbReference type="PROSITE" id="PS50880">
    <property type="entry name" value="TOPRIM"/>
    <property type="match status" value="1"/>
</dbReference>
<dbReference type="Pfam" id="PF21176">
    <property type="entry name" value="RecR_HhH"/>
    <property type="match status" value="1"/>
</dbReference>
<dbReference type="AlphaFoldDB" id="A0A9D9DI52"/>
<evidence type="ECO:0000256" key="1">
    <source>
        <dbReference type="ARBA" id="ARBA00022723"/>
    </source>
</evidence>
<keyword evidence="3 7" id="KW-0863">Zinc-finger</keyword>
<dbReference type="Pfam" id="PF13662">
    <property type="entry name" value="Toprim_4"/>
    <property type="match status" value="1"/>
</dbReference>
<evidence type="ECO:0000256" key="2">
    <source>
        <dbReference type="ARBA" id="ARBA00022763"/>
    </source>
</evidence>
<accession>A0A9D9DI52</accession>
<comment type="function">
    <text evidence="7">May play a role in DNA repair. It seems to be involved in an RecBC-independent recombinational process of DNA repair. It may act with RecF and RecO.</text>
</comment>
<organism evidence="9 10">
    <name type="scientific">Candidatus Onthovivens merdipullorum</name>
    <dbReference type="NCBI Taxonomy" id="2840889"/>
    <lineage>
        <taxon>Bacteria</taxon>
        <taxon>Bacillati</taxon>
        <taxon>Bacillota</taxon>
        <taxon>Bacilli</taxon>
        <taxon>Bacillales</taxon>
        <taxon>Candidatus Onthovivens</taxon>
    </lineage>
</organism>
<evidence type="ECO:0000256" key="4">
    <source>
        <dbReference type="ARBA" id="ARBA00022833"/>
    </source>
</evidence>
<dbReference type="InterPro" id="IPR034137">
    <property type="entry name" value="TOPRIM_RecR"/>
</dbReference>
<dbReference type="HAMAP" id="MF_00017">
    <property type="entry name" value="RecR"/>
    <property type="match status" value="1"/>
</dbReference>
<reference evidence="9" key="1">
    <citation type="submission" date="2020-10" db="EMBL/GenBank/DDBJ databases">
        <authorList>
            <person name="Gilroy R."/>
        </authorList>
    </citation>
    <scope>NUCLEOTIDE SEQUENCE</scope>
    <source>
        <strain evidence="9">11159</strain>
    </source>
</reference>
<comment type="caution">
    <text evidence="9">The sequence shown here is derived from an EMBL/GenBank/DDBJ whole genome shotgun (WGS) entry which is preliminary data.</text>
</comment>
<dbReference type="PANTHER" id="PTHR30446">
    <property type="entry name" value="RECOMBINATION PROTEIN RECR"/>
    <property type="match status" value="1"/>
</dbReference>
<dbReference type="InterPro" id="IPR000093">
    <property type="entry name" value="DNA_Rcmb_RecR"/>
</dbReference>
<dbReference type="NCBIfam" id="TIGR00615">
    <property type="entry name" value="recR"/>
    <property type="match status" value="1"/>
</dbReference>
<dbReference type="GO" id="GO:0008270">
    <property type="term" value="F:zinc ion binding"/>
    <property type="evidence" value="ECO:0007669"/>
    <property type="project" value="UniProtKB-KW"/>
</dbReference>
<reference evidence="9" key="2">
    <citation type="journal article" date="2021" name="PeerJ">
        <title>Extensive microbial diversity within the chicken gut microbiome revealed by metagenomics and culture.</title>
        <authorList>
            <person name="Gilroy R."/>
            <person name="Ravi A."/>
            <person name="Getino M."/>
            <person name="Pursley I."/>
            <person name="Horton D.L."/>
            <person name="Alikhan N.F."/>
            <person name="Baker D."/>
            <person name="Gharbi K."/>
            <person name="Hall N."/>
            <person name="Watson M."/>
            <person name="Adriaenssens E.M."/>
            <person name="Foster-Nyarko E."/>
            <person name="Jarju S."/>
            <person name="Secka A."/>
            <person name="Antonio M."/>
            <person name="Oren A."/>
            <person name="Chaudhuri R.R."/>
            <person name="La Ragione R."/>
            <person name="Hildebrand F."/>
            <person name="Pallen M.J."/>
        </authorList>
    </citation>
    <scope>NUCLEOTIDE SEQUENCE</scope>
    <source>
        <strain evidence="9">11159</strain>
    </source>
</reference>
<evidence type="ECO:0000256" key="6">
    <source>
        <dbReference type="ARBA" id="ARBA00023204"/>
    </source>
</evidence>
<dbReference type="GO" id="GO:0006310">
    <property type="term" value="P:DNA recombination"/>
    <property type="evidence" value="ECO:0007669"/>
    <property type="project" value="UniProtKB-UniRule"/>
</dbReference>
<protein>
    <recommendedName>
        <fullName evidence="7">Recombination protein RecR</fullName>
    </recommendedName>
</protein>
<dbReference type="GO" id="GO:0006281">
    <property type="term" value="P:DNA repair"/>
    <property type="evidence" value="ECO:0007669"/>
    <property type="project" value="UniProtKB-UniRule"/>
</dbReference>
<feature type="domain" description="Toprim" evidence="8">
    <location>
        <begin position="80"/>
        <end position="175"/>
    </location>
</feature>
<dbReference type="SMART" id="SM00493">
    <property type="entry name" value="TOPRIM"/>
    <property type="match status" value="1"/>
</dbReference>
<dbReference type="GO" id="GO:0003677">
    <property type="term" value="F:DNA binding"/>
    <property type="evidence" value="ECO:0007669"/>
    <property type="project" value="UniProtKB-UniRule"/>
</dbReference>
<dbReference type="Gene3D" id="6.10.250.240">
    <property type="match status" value="1"/>
</dbReference>
<evidence type="ECO:0000313" key="10">
    <source>
        <dbReference type="Proteomes" id="UP000823613"/>
    </source>
</evidence>
<dbReference type="Gene3D" id="1.10.8.420">
    <property type="entry name" value="RecR Domain 1"/>
    <property type="match status" value="1"/>
</dbReference>
<proteinExistence type="inferred from homology"/>
<evidence type="ECO:0000256" key="3">
    <source>
        <dbReference type="ARBA" id="ARBA00022771"/>
    </source>
</evidence>
<evidence type="ECO:0000259" key="8">
    <source>
        <dbReference type="PROSITE" id="PS50880"/>
    </source>
</evidence>
<keyword evidence="2 7" id="KW-0227">DNA damage</keyword>
<keyword evidence="4 7" id="KW-0862">Zinc</keyword>